<dbReference type="InterPro" id="IPR023095">
    <property type="entry name" value="Ade_MeTrfase_dom_2"/>
</dbReference>
<gene>
    <name evidence="8" type="ORF">J2S49_001582</name>
</gene>
<evidence type="ECO:0000313" key="9">
    <source>
        <dbReference type="Proteomes" id="UP001235966"/>
    </source>
</evidence>
<dbReference type="PANTHER" id="PTHR30481:SF3">
    <property type="entry name" value="DNA ADENINE METHYLASE"/>
    <property type="match status" value="1"/>
</dbReference>
<name>A0ABT9NCR8_9ACTO</name>
<dbReference type="InterPro" id="IPR012263">
    <property type="entry name" value="M_m6A_EcoRV"/>
</dbReference>
<proteinExistence type="inferred from homology"/>
<dbReference type="EC" id="2.1.1.72" evidence="2 7"/>
<evidence type="ECO:0000313" key="8">
    <source>
        <dbReference type="EMBL" id="MDP9801506.1"/>
    </source>
</evidence>
<dbReference type="EMBL" id="JAUSQW010000001">
    <property type="protein sequence ID" value="MDP9801506.1"/>
    <property type="molecule type" value="Genomic_DNA"/>
</dbReference>
<comment type="caution">
    <text evidence="8">The sequence shown here is derived from an EMBL/GenBank/DDBJ whole genome shotgun (WGS) entry which is preliminary data.</text>
</comment>
<comment type="catalytic activity">
    <reaction evidence="6 7">
        <text>a 2'-deoxyadenosine in DNA + S-adenosyl-L-methionine = an N(6)-methyl-2'-deoxyadenosine in DNA + S-adenosyl-L-homocysteine + H(+)</text>
        <dbReference type="Rhea" id="RHEA:15197"/>
        <dbReference type="Rhea" id="RHEA-COMP:12418"/>
        <dbReference type="Rhea" id="RHEA-COMP:12419"/>
        <dbReference type="ChEBI" id="CHEBI:15378"/>
        <dbReference type="ChEBI" id="CHEBI:57856"/>
        <dbReference type="ChEBI" id="CHEBI:59789"/>
        <dbReference type="ChEBI" id="CHEBI:90615"/>
        <dbReference type="ChEBI" id="CHEBI:90616"/>
        <dbReference type="EC" id="2.1.1.72"/>
    </reaction>
</comment>
<organism evidence="8 9">
    <name type="scientific">Arcanobacterium wilhelmae</name>
    <dbReference type="NCBI Taxonomy" id="1803177"/>
    <lineage>
        <taxon>Bacteria</taxon>
        <taxon>Bacillati</taxon>
        <taxon>Actinomycetota</taxon>
        <taxon>Actinomycetes</taxon>
        <taxon>Actinomycetales</taxon>
        <taxon>Actinomycetaceae</taxon>
        <taxon>Arcanobacterium</taxon>
    </lineage>
</organism>
<evidence type="ECO:0000256" key="4">
    <source>
        <dbReference type="ARBA" id="ARBA00022679"/>
    </source>
</evidence>
<evidence type="ECO:0000256" key="7">
    <source>
        <dbReference type="RuleBase" id="RU361257"/>
    </source>
</evidence>
<dbReference type="Proteomes" id="UP001235966">
    <property type="component" value="Unassembled WGS sequence"/>
</dbReference>
<dbReference type="SUPFAM" id="SSF53335">
    <property type="entry name" value="S-adenosyl-L-methionine-dependent methyltransferases"/>
    <property type="match status" value="1"/>
</dbReference>
<dbReference type="NCBIfam" id="TIGR00571">
    <property type="entry name" value="dam"/>
    <property type="match status" value="1"/>
</dbReference>
<protein>
    <recommendedName>
        <fullName evidence="2 7">Site-specific DNA-methyltransferase (adenine-specific)</fullName>
        <ecNumber evidence="2 7">2.1.1.72</ecNumber>
    </recommendedName>
</protein>
<dbReference type="GO" id="GO:0032259">
    <property type="term" value="P:methylation"/>
    <property type="evidence" value="ECO:0007669"/>
    <property type="project" value="UniProtKB-KW"/>
</dbReference>
<dbReference type="PROSITE" id="PS00092">
    <property type="entry name" value="N6_MTASE"/>
    <property type="match status" value="1"/>
</dbReference>
<dbReference type="InterPro" id="IPR012327">
    <property type="entry name" value="MeTrfase_D12"/>
</dbReference>
<evidence type="ECO:0000256" key="5">
    <source>
        <dbReference type="ARBA" id="ARBA00022691"/>
    </source>
</evidence>
<evidence type="ECO:0000256" key="2">
    <source>
        <dbReference type="ARBA" id="ARBA00011900"/>
    </source>
</evidence>
<evidence type="ECO:0000256" key="1">
    <source>
        <dbReference type="ARBA" id="ARBA00006594"/>
    </source>
</evidence>
<accession>A0ABT9NCR8</accession>
<keyword evidence="5 7" id="KW-0949">S-adenosyl-L-methionine</keyword>
<evidence type="ECO:0000256" key="3">
    <source>
        <dbReference type="ARBA" id="ARBA00022603"/>
    </source>
</evidence>
<keyword evidence="4 7" id="KW-0808">Transferase</keyword>
<dbReference type="PRINTS" id="PR00505">
    <property type="entry name" value="D12N6MTFRASE"/>
</dbReference>
<dbReference type="Gene3D" id="3.40.50.150">
    <property type="entry name" value="Vaccinia Virus protein VP39"/>
    <property type="match status" value="1"/>
</dbReference>
<evidence type="ECO:0000256" key="6">
    <source>
        <dbReference type="ARBA" id="ARBA00047942"/>
    </source>
</evidence>
<dbReference type="PANTHER" id="PTHR30481">
    <property type="entry name" value="DNA ADENINE METHYLASE"/>
    <property type="match status" value="1"/>
</dbReference>
<reference evidence="8 9" key="1">
    <citation type="submission" date="2023-07" db="EMBL/GenBank/DDBJ databases">
        <title>Sequencing the genomes of 1000 actinobacteria strains.</title>
        <authorList>
            <person name="Klenk H.-P."/>
        </authorList>
    </citation>
    <scope>NUCLEOTIDE SEQUENCE [LARGE SCALE GENOMIC DNA]</scope>
    <source>
        <strain evidence="8 9">DSM 102162</strain>
    </source>
</reference>
<dbReference type="Pfam" id="PF02086">
    <property type="entry name" value="MethyltransfD12"/>
    <property type="match status" value="1"/>
</dbReference>
<keyword evidence="9" id="KW-1185">Reference proteome</keyword>
<dbReference type="InterPro" id="IPR002052">
    <property type="entry name" value="DNA_methylase_N6_adenine_CS"/>
</dbReference>
<dbReference type="GO" id="GO:0009007">
    <property type="term" value="F:site-specific DNA-methyltransferase (adenine-specific) activity"/>
    <property type="evidence" value="ECO:0007669"/>
    <property type="project" value="UniProtKB-EC"/>
</dbReference>
<dbReference type="InterPro" id="IPR029063">
    <property type="entry name" value="SAM-dependent_MTases_sf"/>
</dbReference>
<keyword evidence="3 7" id="KW-0489">Methyltransferase</keyword>
<comment type="similarity">
    <text evidence="1 7">Belongs to the N(4)/N(6)-methyltransferase family.</text>
</comment>
<dbReference type="Gene3D" id="1.10.1020.10">
    <property type="entry name" value="Adenine-specific Methyltransferase, Domain 2"/>
    <property type="match status" value="1"/>
</dbReference>
<sequence>MPIFDYLKIGYCGMFSDMEQTYGTPPPQLLKWVGNKQRMAAQIVQYFPQSFGTYFEPFLGSGAVLGAVGPVSAQASDVLEPLIEIWQSVLDDPDGLVASYDYYRSQLEAGNDKKEVYESALAEFNRSRRGKDFVYLSRACYGGVIRFRKADGYMSTPVGAHTPISTASFRDRVYKWRERVRGTKFSCRSYEEAFEAAGNGDLIYCDPPYVDTQKILYGAQRFALSDLIERIEDAKSRGVMVALSIDGSKRSGLKQILLDIPDGLFEAEVDISVGASMLRRFQLDGQTMLGEQVTDRLLLTYEPDRFLF</sequence>
<dbReference type="PIRSF" id="PIRSF000398">
    <property type="entry name" value="M_m6A_EcoRV"/>
    <property type="match status" value="1"/>
</dbReference>